<dbReference type="InterPro" id="IPR036196">
    <property type="entry name" value="Ptyr_pPase_sf"/>
</dbReference>
<organism evidence="7 8">
    <name type="scientific">Simiduia curdlanivorans</name>
    <dbReference type="NCBI Taxonomy" id="1492769"/>
    <lineage>
        <taxon>Bacteria</taxon>
        <taxon>Pseudomonadati</taxon>
        <taxon>Pseudomonadota</taxon>
        <taxon>Gammaproteobacteria</taxon>
        <taxon>Cellvibrionales</taxon>
        <taxon>Cellvibrionaceae</taxon>
        <taxon>Simiduia</taxon>
    </lineage>
</organism>
<keyword evidence="3" id="KW-0378">Hydrolase</keyword>
<keyword evidence="4" id="KW-0904">Protein phosphatase</keyword>
<name>A0ABV8VB10_9GAMM</name>
<comment type="similarity">
    <text evidence="1">Belongs to the low molecular weight phosphotyrosine protein phosphatase family.</text>
</comment>
<comment type="catalytic activity">
    <reaction evidence="5">
        <text>O-phospho-L-tyrosyl-[protein] + H2O = L-tyrosyl-[protein] + phosphate</text>
        <dbReference type="Rhea" id="RHEA:10684"/>
        <dbReference type="Rhea" id="RHEA-COMP:10136"/>
        <dbReference type="Rhea" id="RHEA-COMP:20101"/>
        <dbReference type="ChEBI" id="CHEBI:15377"/>
        <dbReference type="ChEBI" id="CHEBI:43474"/>
        <dbReference type="ChEBI" id="CHEBI:46858"/>
        <dbReference type="ChEBI" id="CHEBI:61978"/>
        <dbReference type="EC" id="3.1.3.48"/>
    </reaction>
</comment>
<dbReference type="InterPro" id="IPR050438">
    <property type="entry name" value="LMW_PTPase"/>
</dbReference>
<evidence type="ECO:0000256" key="3">
    <source>
        <dbReference type="ARBA" id="ARBA00022801"/>
    </source>
</evidence>
<dbReference type="InterPro" id="IPR017867">
    <property type="entry name" value="Tyr_phospatase_low_mol_wt"/>
</dbReference>
<reference evidence="8" key="1">
    <citation type="journal article" date="2019" name="Int. J. Syst. Evol. Microbiol.">
        <title>The Global Catalogue of Microorganisms (GCM) 10K type strain sequencing project: providing services to taxonomists for standard genome sequencing and annotation.</title>
        <authorList>
            <consortium name="The Broad Institute Genomics Platform"/>
            <consortium name="The Broad Institute Genome Sequencing Center for Infectious Disease"/>
            <person name="Wu L."/>
            <person name="Ma J."/>
        </authorList>
    </citation>
    <scope>NUCLEOTIDE SEQUENCE [LARGE SCALE GENOMIC DNA]</scope>
    <source>
        <strain evidence="8">CECT 8570</strain>
    </source>
</reference>
<dbReference type="Proteomes" id="UP001595840">
    <property type="component" value="Unassembled WGS sequence"/>
</dbReference>
<evidence type="ECO:0000313" key="7">
    <source>
        <dbReference type="EMBL" id="MFC4364413.1"/>
    </source>
</evidence>
<dbReference type="InterPro" id="IPR023485">
    <property type="entry name" value="Ptyr_pPase"/>
</dbReference>
<proteinExistence type="inferred from homology"/>
<comment type="caution">
    <text evidence="7">The sequence shown here is derived from an EMBL/GenBank/DDBJ whole genome shotgun (WGS) entry which is preliminary data.</text>
</comment>
<dbReference type="PANTHER" id="PTHR11717:SF31">
    <property type="entry name" value="LOW MOLECULAR WEIGHT PROTEIN-TYROSINE-PHOSPHATASE ETP-RELATED"/>
    <property type="match status" value="1"/>
</dbReference>
<dbReference type="Pfam" id="PF01451">
    <property type="entry name" value="LMWPc"/>
    <property type="match status" value="1"/>
</dbReference>
<accession>A0ABV8VB10</accession>
<dbReference type="SUPFAM" id="SSF52788">
    <property type="entry name" value="Phosphotyrosine protein phosphatases I"/>
    <property type="match status" value="1"/>
</dbReference>
<evidence type="ECO:0000313" key="8">
    <source>
        <dbReference type="Proteomes" id="UP001595840"/>
    </source>
</evidence>
<gene>
    <name evidence="7" type="ORF">ACFOX3_19045</name>
</gene>
<dbReference type="SMART" id="SM00226">
    <property type="entry name" value="LMWPc"/>
    <property type="match status" value="1"/>
</dbReference>
<keyword evidence="8" id="KW-1185">Reference proteome</keyword>
<sequence>MALAMMNESRVMTSIAENFGSKKGMLKHYYYQVLDKIFNKYKRYKVVHHKPARIVFVCKGNICRSAFAEWLFKEKSNIPVCSIGLDTKTGGAANSRVAALSEKMGVSLEAHRTTSIRDYVYQPGDSFVCMEPYQAKLLSAIYSDSQILLLGAFATNKNVYIHDPYSASDSYASNCLVHLSECTLNLISHLDAAPRS</sequence>
<dbReference type="PANTHER" id="PTHR11717">
    <property type="entry name" value="LOW MOLECULAR WEIGHT PROTEIN TYROSINE PHOSPHATASE"/>
    <property type="match status" value="1"/>
</dbReference>
<evidence type="ECO:0000256" key="5">
    <source>
        <dbReference type="ARBA" id="ARBA00051722"/>
    </source>
</evidence>
<feature type="domain" description="Phosphotyrosine protein phosphatase I" evidence="6">
    <location>
        <begin position="52"/>
        <end position="189"/>
    </location>
</feature>
<dbReference type="RefSeq" id="WP_380736614.1">
    <property type="nucleotide sequence ID" value="NZ_JBHSCX010000025.1"/>
</dbReference>
<dbReference type="PRINTS" id="PR00719">
    <property type="entry name" value="LMWPTPASE"/>
</dbReference>
<evidence type="ECO:0000256" key="4">
    <source>
        <dbReference type="ARBA" id="ARBA00022912"/>
    </source>
</evidence>
<dbReference type="EMBL" id="JBHSCX010000025">
    <property type="protein sequence ID" value="MFC4364413.1"/>
    <property type="molecule type" value="Genomic_DNA"/>
</dbReference>
<evidence type="ECO:0000256" key="1">
    <source>
        <dbReference type="ARBA" id="ARBA00011063"/>
    </source>
</evidence>
<protein>
    <recommendedName>
        <fullName evidence="2">protein-tyrosine-phosphatase</fullName>
        <ecNumber evidence="2">3.1.3.48</ecNumber>
    </recommendedName>
</protein>
<dbReference type="Gene3D" id="3.40.50.2300">
    <property type="match status" value="1"/>
</dbReference>
<evidence type="ECO:0000259" key="6">
    <source>
        <dbReference type="SMART" id="SM00226"/>
    </source>
</evidence>
<evidence type="ECO:0000256" key="2">
    <source>
        <dbReference type="ARBA" id="ARBA00013064"/>
    </source>
</evidence>
<dbReference type="EC" id="3.1.3.48" evidence="2"/>